<evidence type="ECO:0000313" key="2">
    <source>
        <dbReference type="EMBL" id="CBY17937.1"/>
    </source>
</evidence>
<keyword evidence="1" id="KW-0472">Membrane</keyword>
<sequence length="83" mass="9258">METQCGDVAAKLFSSFFGSDFGVQTWCNNVPGWHAGGAVYEYIMLWTPFSAFLSHVLIAYASYIIGHSLGSFFEMVIQIHIEN</sequence>
<proteinExistence type="predicted"/>
<protein>
    <submittedName>
        <fullName evidence="2">Uncharacterized protein</fullName>
    </submittedName>
</protein>
<dbReference type="OrthoDB" id="10453406at2759"/>
<reference evidence="2" key="1">
    <citation type="journal article" date="2010" name="Science">
        <title>Plasticity of animal genome architecture unmasked by rapid evolution of a pelagic tunicate.</title>
        <authorList>
            <person name="Denoeud F."/>
            <person name="Henriet S."/>
            <person name="Mungpakdee S."/>
            <person name="Aury J.M."/>
            <person name="Da Silva C."/>
            <person name="Brinkmann H."/>
            <person name="Mikhaleva J."/>
            <person name="Olsen L.C."/>
            <person name="Jubin C."/>
            <person name="Canestro C."/>
            <person name="Bouquet J.M."/>
            <person name="Danks G."/>
            <person name="Poulain J."/>
            <person name="Campsteijn C."/>
            <person name="Adamski M."/>
            <person name="Cross I."/>
            <person name="Yadetie F."/>
            <person name="Muffato M."/>
            <person name="Louis A."/>
            <person name="Butcher S."/>
            <person name="Tsagkogeorga G."/>
            <person name="Konrad A."/>
            <person name="Singh S."/>
            <person name="Jensen M.F."/>
            <person name="Cong E.H."/>
            <person name="Eikeseth-Otteraa H."/>
            <person name="Noel B."/>
            <person name="Anthouard V."/>
            <person name="Porcel B.M."/>
            <person name="Kachouri-Lafond R."/>
            <person name="Nishino A."/>
            <person name="Ugolini M."/>
            <person name="Chourrout P."/>
            <person name="Nishida H."/>
            <person name="Aasland R."/>
            <person name="Huzurbazar S."/>
            <person name="Westhof E."/>
            <person name="Delsuc F."/>
            <person name="Lehrach H."/>
            <person name="Reinhardt R."/>
            <person name="Weissenbach J."/>
            <person name="Roy S.W."/>
            <person name="Artiguenave F."/>
            <person name="Postlethwait J.H."/>
            <person name="Manak J.R."/>
            <person name="Thompson E.M."/>
            <person name="Jaillon O."/>
            <person name="Du Pasquier L."/>
            <person name="Boudinot P."/>
            <person name="Liberles D.A."/>
            <person name="Volff J.N."/>
            <person name="Philippe H."/>
            <person name="Lenhard B."/>
            <person name="Roest Crollius H."/>
            <person name="Wincker P."/>
            <person name="Chourrout D."/>
        </authorList>
    </citation>
    <scope>NUCLEOTIDE SEQUENCE [LARGE SCALE GENOMIC DNA]</scope>
</reference>
<accession>E4X2T4</accession>
<evidence type="ECO:0000313" key="3">
    <source>
        <dbReference type="Proteomes" id="UP000001307"/>
    </source>
</evidence>
<evidence type="ECO:0000256" key="1">
    <source>
        <dbReference type="SAM" id="Phobius"/>
    </source>
</evidence>
<keyword evidence="3" id="KW-1185">Reference proteome</keyword>
<dbReference type="AlphaFoldDB" id="E4X2T4"/>
<name>E4X2T4_OIKDI</name>
<keyword evidence="1" id="KW-0812">Transmembrane</keyword>
<dbReference type="Proteomes" id="UP000001307">
    <property type="component" value="Unassembled WGS sequence"/>
</dbReference>
<dbReference type="EMBL" id="FN653023">
    <property type="protein sequence ID" value="CBY17937.1"/>
    <property type="molecule type" value="Genomic_DNA"/>
</dbReference>
<organism evidence="2">
    <name type="scientific">Oikopleura dioica</name>
    <name type="common">Tunicate</name>
    <dbReference type="NCBI Taxonomy" id="34765"/>
    <lineage>
        <taxon>Eukaryota</taxon>
        <taxon>Metazoa</taxon>
        <taxon>Chordata</taxon>
        <taxon>Tunicata</taxon>
        <taxon>Appendicularia</taxon>
        <taxon>Copelata</taxon>
        <taxon>Oikopleuridae</taxon>
        <taxon>Oikopleura</taxon>
    </lineage>
</organism>
<dbReference type="InParanoid" id="E4X2T4"/>
<keyword evidence="1" id="KW-1133">Transmembrane helix</keyword>
<feature type="transmembrane region" description="Helical" evidence="1">
    <location>
        <begin position="43"/>
        <end position="65"/>
    </location>
</feature>
<gene>
    <name evidence="2" type="ORF">GSOID_T00017565001</name>
</gene>